<dbReference type="InterPro" id="IPR036095">
    <property type="entry name" value="PTS_EIIB-like_sf"/>
</dbReference>
<dbReference type="InterPro" id="IPR036388">
    <property type="entry name" value="WH-like_DNA-bd_sf"/>
</dbReference>
<dbReference type="SUPFAM" id="SSF52794">
    <property type="entry name" value="PTS system IIB component-like"/>
    <property type="match status" value="1"/>
</dbReference>
<feature type="domain" description="PTS EIIB type-2" evidence="7">
    <location>
        <begin position="409"/>
        <end position="497"/>
    </location>
</feature>
<dbReference type="Pfam" id="PF00359">
    <property type="entry name" value="PTS_EIIA_2"/>
    <property type="match status" value="1"/>
</dbReference>
<keyword evidence="2" id="KW-0677">Repeat</keyword>
<dbReference type="Pfam" id="PF05043">
    <property type="entry name" value="Mga"/>
    <property type="match status" value="1"/>
</dbReference>
<dbReference type="InterPro" id="IPR007737">
    <property type="entry name" value="Mga_HTH"/>
</dbReference>
<evidence type="ECO:0000259" key="7">
    <source>
        <dbReference type="PROSITE" id="PS51099"/>
    </source>
</evidence>
<evidence type="ECO:0000256" key="2">
    <source>
        <dbReference type="ARBA" id="ARBA00022737"/>
    </source>
</evidence>
<dbReference type="Gene3D" id="3.40.930.10">
    <property type="entry name" value="Mannitol-specific EII, Chain A"/>
    <property type="match status" value="1"/>
</dbReference>
<dbReference type="InterPro" id="IPR002178">
    <property type="entry name" value="PTS_EIIA_type-2_dom"/>
</dbReference>
<dbReference type="Gene3D" id="1.10.10.10">
    <property type="entry name" value="Winged helix-like DNA-binding domain superfamily/Winged helix DNA-binding domain"/>
    <property type="match status" value="1"/>
</dbReference>
<dbReference type="Gene3D" id="1.10.1790.10">
    <property type="entry name" value="PRD domain"/>
    <property type="match status" value="1"/>
</dbReference>
<dbReference type="InterPro" id="IPR016152">
    <property type="entry name" value="PTrfase/Anion_transptr"/>
</dbReference>
<evidence type="ECO:0000256" key="5">
    <source>
        <dbReference type="ARBA" id="ARBA00023163"/>
    </source>
</evidence>
<keyword evidence="10" id="KW-1185">Reference proteome</keyword>
<dbReference type="PANTHER" id="PTHR30185:SF18">
    <property type="entry name" value="TRANSCRIPTIONAL REGULATOR MTLR"/>
    <property type="match status" value="1"/>
</dbReference>
<evidence type="ECO:0000313" key="10">
    <source>
        <dbReference type="Proteomes" id="UP000199006"/>
    </source>
</evidence>
<feature type="domain" description="PTS EIIA type-2" evidence="6">
    <location>
        <begin position="545"/>
        <end position="691"/>
    </location>
</feature>
<evidence type="ECO:0000259" key="6">
    <source>
        <dbReference type="PROSITE" id="PS51094"/>
    </source>
</evidence>
<dbReference type="InterPro" id="IPR013011">
    <property type="entry name" value="PTS_EIIB_2"/>
</dbReference>
<dbReference type="CDD" id="cd05568">
    <property type="entry name" value="PTS_IIB_bgl_like"/>
    <property type="match status" value="1"/>
</dbReference>
<dbReference type="InterPro" id="IPR050661">
    <property type="entry name" value="BglG_antiterminators"/>
</dbReference>
<evidence type="ECO:0000259" key="8">
    <source>
        <dbReference type="PROSITE" id="PS51372"/>
    </source>
</evidence>
<dbReference type="PROSITE" id="PS51094">
    <property type="entry name" value="PTS_EIIA_TYPE_2"/>
    <property type="match status" value="1"/>
</dbReference>
<evidence type="ECO:0000313" key="9">
    <source>
        <dbReference type="EMBL" id="SFL40878.1"/>
    </source>
</evidence>
<dbReference type="CDD" id="cd00211">
    <property type="entry name" value="PTS_IIA_fru"/>
    <property type="match status" value="1"/>
</dbReference>
<sequence>MINIYKRAYEIIKIIYERPNKFDIKELANLLEVGSKTIQADMQKIEEFFDLKEIANLETTANKFYFKNINKSIYGVLNSLSFYDYKLAKEERLVIETLLLIFVPNYITLASIAEFMYVSRSTVISDLKDLNDFLAQYGLSKNSQPNIGICLAGPEKDIRNLFVSILEKYDYLYSLFFHQEGIKKLNFAETKVDDNEKNIILQNLTSEVEAYAKLNLTEYSFNMLVNYLYLALYRVESGQHLSDYQQRKTDVKNDFIERLYLLICQHFNLVYNESELAYLKNFSSNLIYLKKNNYVDRSKEIVKIQTITRLFIMNVSESLNFPLYRDYELFKSLSNHLQRIFNEGIINTSEIDEINVILEKYDDIKKIVTENVDILEQYMNRAITEEEISYIVIYICASIEKMKTQKIVCNVILICNSGIGTSQLLKSKLLERFDFNIINVIPKHKLKDQLNDQVDFIISTVYLEETELPYIKISPQLTDSDFLRMKKMISDYGHLNSIKFDKNEYAEIVEKLKPVVNDNELFDVIKASVKDFFAKKNSVPLSLSNLLTEEFIQVDINASTWQEAIQKASENLLQKGYINENYVQSMIKNVEQNGPYIVISEGFAIPHSAIDEGSIKLGFNLIKLKDPVVFNAGILDPIKYVCVMNAVDNEKHLNALFNLVNLLQISEFKEALNKAKSSKDLARVIEIFEKRIH</sequence>
<dbReference type="RefSeq" id="WP_089860746.1">
    <property type="nucleotide sequence ID" value="NZ_FOTI01000011.1"/>
</dbReference>
<dbReference type="AlphaFoldDB" id="A0A1I4HEZ8"/>
<dbReference type="STRING" id="29563.SAMN02983006_01067"/>
<keyword evidence="4" id="KW-0010">Activator</keyword>
<dbReference type="Gene3D" id="3.40.50.2300">
    <property type="match status" value="1"/>
</dbReference>
<reference evidence="9 10" key="1">
    <citation type="submission" date="2016-10" db="EMBL/GenBank/DDBJ databases">
        <authorList>
            <person name="de Groot N.N."/>
        </authorList>
    </citation>
    <scope>NUCLEOTIDE SEQUENCE [LARGE SCALE GENOMIC DNA]</scope>
    <source>
        <strain evidence="9 10">ATCC 51327</strain>
    </source>
</reference>
<dbReference type="InterPro" id="IPR036634">
    <property type="entry name" value="PRD_sf"/>
</dbReference>
<evidence type="ECO:0000256" key="1">
    <source>
        <dbReference type="ARBA" id="ARBA00022679"/>
    </source>
</evidence>
<feature type="domain" description="PRD" evidence="8">
    <location>
        <begin position="299"/>
        <end position="405"/>
    </location>
</feature>
<dbReference type="SUPFAM" id="SSF55804">
    <property type="entry name" value="Phoshotransferase/anion transport protein"/>
    <property type="match status" value="1"/>
</dbReference>
<proteinExistence type="predicted"/>
<dbReference type="Pfam" id="PF00874">
    <property type="entry name" value="PRD"/>
    <property type="match status" value="1"/>
</dbReference>
<dbReference type="PROSITE" id="PS51099">
    <property type="entry name" value="PTS_EIIB_TYPE_2"/>
    <property type="match status" value="1"/>
</dbReference>
<dbReference type="InterPro" id="IPR011608">
    <property type="entry name" value="PRD"/>
</dbReference>
<gene>
    <name evidence="9" type="ORF">SAMN02983006_01067</name>
</gene>
<evidence type="ECO:0000256" key="4">
    <source>
        <dbReference type="ARBA" id="ARBA00023159"/>
    </source>
</evidence>
<organism evidence="9 10">
    <name type="scientific">Halanaerobium salsuginis</name>
    <dbReference type="NCBI Taxonomy" id="29563"/>
    <lineage>
        <taxon>Bacteria</taxon>
        <taxon>Bacillati</taxon>
        <taxon>Bacillota</taxon>
        <taxon>Clostridia</taxon>
        <taxon>Halanaerobiales</taxon>
        <taxon>Halanaerobiaceae</taxon>
        <taxon>Halanaerobium</taxon>
    </lineage>
</organism>
<dbReference type="OrthoDB" id="3175596at2"/>
<name>A0A1I4HEZ8_9FIRM</name>
<dbReference type="GO" id="GO:0008982">
    <property type="term" value="F:protein-N(PI)-phosphohistidine-sugar phosphotransferase activity"/>
    <property type="evidence" value="ECO:0007669"/>
    <property type="project" value="InterPro"/>
</dbReference>
<accession>A0A1I4HEZ8</accession>
<keyword evidence="3" id="KW-0805">Transcription regulation</keyword>
<keyword evidence="5" id="KW-0804">Transcription</keyword>
<dbReference type="Proteomes" id="UP000199006">
    <property type="component" value="Unassembled WGS sequence"/>
</dbReference>
<dbReference type="SUPFAM" id="SSF63520">
    <property type="entry name" value="PTS-regulatory domain, PRD"/>
    <property type="match status" value="2"/>
</dbReference>
<dbReference type="PANTHER" id="PTHR30185">
    <property type="entry name" value="CRYPTIC BETA-GLUCOSIDE BGL OPERON ANTITERMINATOR"/>
    <property type="match status" value="1"/>
</dbReference>
<keyword evidence="1 9" id="KW-0808">Transferase</keyword>
<evidence type="ECO:0000256" key="3">
    <source>
        <dbReference type="ARBA" id="ARBA00023015"/>
    </source>
</evidence>
<dbReference type="EMBL" id="FOTI01000011">
    <property type="protein sequence ID" value="SFL40878.1"/>
    <property type="molecule type" value="Genomic_DNA"/>
</dbReference>
<dbReference type="GO" id="GO:0006355">
    <property type="term" value="P:regulation of DNA-templated transcription"/>
    <property type="evidence" value="ECO:0007669"/>
    <property type="project" value="InterPro"/>
</dbReference>
<dbReference type="PROSITE" id="PS51372">
    <property type="entry name" value="PRD_2"/>
    <property type="match status" value="1"/>
</dbReference>
<dbReference type="GO" id="GO:0009401">
    <property type="term" value="P:phosphoenolpyruvate-dependent sugar phosphotransferase system"/>
    <property type="evidence" value="ECO:0007669"/>
    <property type="project" value="InterPro"/>
</dbReference>
<protein>
    <submittedName>
        <fullName evidence="9">Phosphotransferase system mannitol/fructose-specific IIA domain (Ntr-type)</fullName>
    </submittedName>
</protein>